<reference evidence="1 2" key="1">
    <citation type="submission" date="2016-01" db="EMBL/GenBank/DDBJ databases">
        <authorList>
            <person name="Regsiter A."/>
            <person name="william w."/>
        </authorList>
    </citation>
    <scope>NUCLEOTIDE SEQUENCE [LARGE SCALE GENOMIC DNA]</scope>
    <source>
        <strain evidence="1 2">CFBP 6927</strain>
    </source>
</reference>
<dbReference type="Proteomes" id="UP000191812">
    <property type="component" value="Unassembled WGS sequence"/>
</dbReference>
<comment type="caution">
    <text evidence="1">The sequence shown here is derived from an EMBL/GenBank/DDBJ whole genome shotgun (WGS) entry which is preliminary data.</text>
</comment>
<accession>A0ABM9VE27</accession>
<evidence type="ECO:0000313" key="1">
    <source>
        <dbReference type="EMBL" id="CUX24117.1"/>
    </source>
</evidence>
<name>A0ABM9VE27_9HYPH</name>
<keyword evidence="2" id="KW-1185">Reference proteome</keyword>
<proteinExistence type="predicted"/>
<gene>
    <name evidence="1" type="ORF">AGR13a_Cc240024</name>
</gene>
<evidence type="ECO:0000313" key="2">
    <source>
        <dbReference type="Proteomes" id="UP000191812"/>
    </source>
</evidence>
<protein>
    <submittedName>
        <fullName evidence="1">Uncharacterized protein</fullName>
    </submittedName>
</protein>
<organism evidence="1 2">
    <name type="scientific">Agrobacterium genomosp. 13 str. CFBP 6927</name>
    <dbReference type="NCBI Taxonomy" id="1183428"/>
    <lineage>
        <taxon>Bacteria</taxon>
        <taxon>Pseudomonadati</taxon>
        <taxon>Pseudomonadota</taxon>
        <taxon>Alphaproteobacteria</taxon>
        <taxon>Hyphomicrobiales</taxon>
        <taxon>Rhizobiaceae</taxon>
        <taxon>Rhizobium/Agrobacterium group</taxon>
        <taxon>Agrobacterium</taxon>
        <taxon>Agrobacterium tumefaciens complex</taxon>
    </lineage>
</organism>
<dbReference type="EMBL" id="FBWH01000017">
    <property type="protein sequence ID" value="CUX24117.1"/>
    <property type="molecule type" value="Genomic_DNA"/>
</dbReference>
<dbReference type="RefSeq" id="WP_080834999.1">
    <property type="nucleotide sequence ID" value="NZ_LT009756.1"/>
</dbReference>
<sequence>MSKTATKVTKKTPVEKLLKLRTKITGLASLDEAATFDIAVKLYWIALYLRDDVDDWQTFCEHVDWVAASSKPQPRAESRKKALHFAIRFAVGFKDKANGNRVRKLQDLLSAAWEKGTKKAEIEAHVKNVQDAKRLKASESRAKRRAAEARSIKLLPSDASRLLMENIGDYELKGKFKISGVGSRRMSLQIKSLSKKSLTKLELVKPVTAKPAGK</sequence>